<sequence length="297" mass="33356">MSSFSVPLSKSFQRKVDELVQKYDRISEPSPALRDFLRNPDELACLMNAVRRQVLLVQARSRDLEDAQITVYDGALLILSNHGDDPRDTGALELFLAEYLGLVPTFPASQVKQKIVHHGSLGSAPIRATESGHATERAMTTDERAHGKLEHAPVSRDDAPSRHHHGNDPTHLGFGSSSSDKHLRGQADRLIEVYRSAKNEYYGEKKRDGAEGLGLVRYLRDTAENTLLYLQGNGMSDHPLIPDIKYSFEMAKDKAAQLSGGRGRRFDEPLRDAGRHSHRHKRRRSCRDVDSYRPNGR</sequence>
<keyword evidence="3" id="KW-1185">Reference proteome</keyword>
<gene>
    <name evidence="2" type="ORF">BO71DRAFT_388027</name>
</gene>
<feature type="region of interest" description="Disordered" evidence="1">
    <location>
        <begin position="124"/>
        <end position="181"/>
    </location>
</feature>
<evidence type="ECO:0000256" key="1">
    <source>
        <dbReference type="SAM" id="MobiDB-lite"/>
    </source>
</evidence>
<name>A0A319CYE6_9EURO</name>
<dbReference type="VEuPathDB" id="FungiDB:BO71DRAFT_388027"/>
<feature type="compositionally biased region" description="Basic and acidic residues" evidence="1">
    <location>
        <begin position="264"/>
        <end position="275"/>
    </location>
</feature>
<accession>A0A319CYE6</accession>
<feature type="compositionally biased region" description="Basic residues" evidence="1">
    <location>
        <begin position="276"/>
        <end position="285"/>
    </location>
</feature>
<protein>
    <submittedName>
        <fullName evidence="2">Uncharacterized protein</fullName>
    </submittedName>
</protein>
<dbReference type="EMBL" id="KZ825990">
    <property type="protein sequence ID" value="PYH90256.1"/>
    <property type="molecule type" value="Genomic_DNA"/>
</dbReference>
<dbReference type="AlphaFoldDB" id="A0A319CYE6"/>
<proteinExistence type="predicted"/>
<dbReference type="Proteomes" id="UP000247810">
    <property type="component" value="Unassembled WGS sequence"/>
</dbReference>
<feature type="region of interest" description="Disordered" evidence="1">
    <location>
        <begin position="256"/>
        <end position="297"/>
    </location>
</feature>
<dbReference type="OrthoDB" id="5296805at2759"/>
<reference evidence="2 3" key="1">
    <citation type="submission" date="2018-02" db="EMBL/GenBank/DDBJ databases">
        <title>The genomes of Aspergillus section Nigri reveals drivers in fungal speciation.</title>
        <authorList>
            <consortium name="DOE Joint Genome Institute"/>
            <person name="Vesth T.C."/>
            <person name="Nybo J."/>
            <person name="Theobald S."/>
            <person name="Brandl J."/>
            <person name="Frisvad J.C."/>
            <person name="Nielsen K.F."/>
            <person name="Lyhne E.K."/>
            <person name="Kogle M.E."/>
            <person name="Kuo A."/>
            <person name="Riley R."/>
            <person name="Clum A."/>
            <person name="Nolan M."/>
            <person name="Lipzen A."/>
            <person name="Salamov A."/>
            <person name="Henrissat B."/>
            <person name="Wiebenga A."/>
            <person name="De vries R.P."/>
            <person name="Grigoriev I.V."/>
            <person name="Mortensen U.H."/>
            <person name="Andersen M.R."/>
            <person name="Baker S.E."/>
        </authorList>
    </citation>
    <scope>NUCLEOTIDE SEQUENCE [LARGE SCALE GENOMIC DNA]</scope>
    <source>
        <strain evidence="2 3">CBS 707.79</strain>
    </source>
</reference>
<dbReference type="STRING" id="1448320.A0A319CYE6"/>
<organism evidence="2 3">
    <name type="scientific">Aspergillus ellipticus CBS 707.79</name>
    <dbReference type="NCBI Taxonomy" id="1448320"/>
    <lineage>
        <taxon>Eukaryota</taxon>
        <taxon>Fungi</taxon>
        <taxon>Dikarya</taxon>
        <taxon>Ascomycota</taxon>
        <taxon>Pezizomycotina</taxon>
        <taxon>Eurotiomycetes</taxon>
        <taxon>Eurotiomycetidae</taxon>
        <taxon>Eurotiales</taxon>
        <taxon>Aspergillaceae</taxon>
        <taxon>Aspergillus</taxon>
        <taxon>Aspergillus subgen. Circumdati</taxon>
    </lineage>
</organism>
<evidence type="ECO:0000313" key="2">
    <source>
        <dbReference type="EMBL" id="PYH90256.1"/>
    </source>
</evidence>
<evidence type="ECO:0000313" key="3">
    <source>
        <dbReference type="Proteomes" id="UP000247810"/>
    </source>
</evidence>
<feature type="compositionally biased region" description="Basic and acidic residues" evidence="1">
    <location>
        <begin position="133"/>
        <end position="161"/>
    </location>
</feature>